<protein>
    <submittedName>
        <fullName evidence="1">Uncharacterized protein</fullName>
    </submittedName>
</protein>
<reference evidence="1 2" key="1">
    <citation type="journal article" date="2017" name="ISME J.">
        <title>Energy and carbon metabolisms in a deep terrestrial subsurface fluid microbial community.</title>
        <authorList>
            <person name="Momper L."/>
            <person name="Jungbluth S.P."/>
            <person name="Lee M.D."/>
            <person name="Amend J.P."/>
        </authorList>
    </citation>
    <scope>NUCLEOTIDE SEQUENCE [LARGE SCALE GENOMIC DNA]</scope>
    <source>
        <strain evidence="1">SURF_5</strain>
    </source>
</reference>
<dbReference type="EMBL" id="QZKU01000098">
    <property type="protein sequence ID" value="RJP18677.1"/>
    <property type="molecule type" value="Genomic_DNA"/>
</dbReference>
<dbReference type="Proteomes" id="UP000265882">
    <property type="component" value="Unassembled WGS sequence"/>
</dbReference>
<gene>
    <name evidence="1" type="ORF">C4520_13870</name>
</gene>
<dbReference type="AlphaFoldDB" id="A0A3A4NCQ7"/>
<evidence type="ECO:0000313" key="2">
    <source>
        <dbReference type="Proteomes" id="UP000265882"/>
    </source>
</evidence>
<sequence>MEKVKHYIKLSIAAQARPRQIDSGRICGAGEGRSLTARAVGSPGILEEEGDMSAQQLIF</sequence>
<proteinExistence type="predicted"/>
<evidence type="ECO:0000313" key="1">
    <source>
        <dbReference type="EMBL" id="RJP18677.1"/>
    </source>
</evidence>
<comment type="caution">
    <text evidence="1">The sequence shown here is derived from an EMBL/GenBank/DDBJ whole genome shotgun (WGS) entry which is preliminary data.</text>
</comment>
<organism evidence="1 2">
    <name type="scientific">Abyssobacteria bacterium (strain SURF_5)</name>
    <dbReference type="NCBI Taxonomy" id="2093360"/>
    <lineage>
        <taxon>Bacteria</taxon>
        <taxon>Pseudomonadati</taxon>
        <taxon>Candidatus Hydrogenedentota</taxon>
        <taxon>Candidatus Abyssobacteria</taxon>
    </lineage>
</organism>
<name>A0A3A4NCQ7_ABYX5</name>
<accession>A0A3A4NCQ7</accession>